<dbReference type="InterPro" id="IPR013783">
    <property type="entry name" value="Ig-like_fold"/>
</dbReference>
<dbReference type="InterPro" id="IPR014756">
    <property type="entry name" value="Ig_E-set"/>
</dbReference>
<dbReference type="Pfam" id="PF00128">
    <property type="entry name" value="Alpha-amylase"/>
    <property type="match status" value="1"/>
</dbReference>
<dbReference type="SUPFAM" id="SSF51011">
    <property type="entry name" value="Glycosyl hydrolase domain"/>
    <property type="match status" value="1"/>
</dbReference>
<proteinExistence type="inferred from homology"/>
<dbReference type="InterPro" id="IPR004193">
    <property type="entry name" value="Glyco_hydro_13_N"/>
</dbReference>
<dbReference type="SUPFAM" id="SSF51445">
    <property type="entry name" value="(Trans)glycosidases"/>
    <property type="match status" value="1"/>
</dbReference>
<dbReference type="EC" id="3.2.1.196" evidence="10"/>
<dbReference type="InterPro" id="IPR006047">
    <property type="entry name" value="GH13_cat_dom"/>
</dbReference>
<dbReference type="InterPro" id="IPR048650">
    <property type="entry name" value="ISOA1-3-like_C"/>
</dbReference>
<evidence type="ECO:0000256" key="5">
    <source>
        <dbReference type="ARBA" id="ARBA00022801"/>
    </source>
</evidence>
<dbReference type="Pfam" id="PF21156">
    <property type="entry name" value="ISOA1-3_C"/>
    <property type="match status" value="1"/>
</dbReference>
<keyword evidence="7 10" id="KW-0326">Glycosidase</keyword>
<dbReference type="AlphaFoldDB" id="A0A3B0V139"/>
<evidence type="ECO:0000256" key="4">
    <source>
        <dbReference type="ARBA" id="ARBA00022640"/>
    </source>
</evidence>
<dbReference type="NCBIfam" id="TIGR02100">
    <property type="entry name" value="glgX_debranch"/>
    <property type="match status" value="1"/>
</dbReference>
<evidence type="ECO:0000259" key="9">
    <source>
        <dbReference type="SMART" id="SM00642"/>
    </source>
</evidence>
<dbReference type="CDD" id="cd02856">
    <property type="entry name" value="E_set_GDE_Isoamylase_N"/>
    <property type="match status" value="1"/>
</dbReference>
<keyword evidence="4" id="KW-0934">Plastid</keyword>
<dbReference type="Gene3D" id="3.20.20.80">
    <property type="entry name" value="Glycosidases"/>
    <property type="match status" value="1"/>
</dbReference>
<dbReference type="GO" id="GO:0120549">
    <property type="term" value="F:limit dextrin alpha-1,6-maltotetraose-hydrolase activity"/>
    <property type="evidence" value="ECO:0007669"/>
    <property type="project" value="UniProtKB-EC"/>
</dbReference>
<dbReference type="InterPro" id="IPR011837">
    <property type="entry name" value="Glycogen_debranch_GlgX"/>
</dbReference>
<evidence type="ECO:0000256" key="6">
    <source>
        <dbReference type="ARBA" id="ARBA00022946"/>
    </source>
</evidence>
<dbReference type="EMBL" id="UOEY01000028">
    <property type="protein sequence ID" value="VAW36751.1"/>
    <property type="molecule type" value="Genomic_DNA"/>
</dbReference>
<name>A0A3B0V139_9ZZZZ</name>
<dbReference type="InterPro" id="IPR044505">
    <property type="entry name" value="GlgX_Isoamylase_N_E_set"/>
</dbReference>
<feature type="region of interest" description="Disordered" evidence="8">
    <location>
        <begin position="490"/>
        <end position="509"/>
    </location>
</feature>
<dbReference type="Pfam" id="PF02922">
    <property type="entry name" value="CBM_48"/>
    <property type="match status" value="1"/>
</dbReference>
<dbReference type="GO" id="GO:0004135">
    <property type="term" value="F:amylo-alpha-1,6-glucosidase activity"/>
    <property type="evidence" value="ECO:0007669"/>
    <property type="project" value="InterPro"/>
</dbReference>
<gene>
    <name evidence="10" type="ORF">MNBD_DELTA04-1446</name>
</gene>
<dbReference type="CDD" id="cd11326">
    <property type="entry name" value="AmyAc_Glg_debranch"/>
    <property type="match status" value="1"/>
</dbReference>
<dbReference type="GO" id="GO:0009507">
    <property type="term" value="C:chloroplast"/>
    <property type="evidence" value="ECO:0007669"/>
    <property type="project" value="UniProtKB-SubCell"/>
</dbReference>
<evidence type="ECO:0000256" key="8">
    <source>
        <dbReference type="SAM" id="MobiDB-lite"/>
    </source>
</evidence>
<keyword evidence="5 10" id="KW-0378">Hydrolase</keyword>
<protein>
    <submittedName>
        <fullName evidence="10">Limit dextrin alpha-1,6-maltotetraose-hydrolase</fullName>
        <ecNumber evidence="10">3.2.1.196</ecNumber>
    </submittedName>
</protein>
<dbReference type="GO" id="GO:0019156">
    <property type="term" value="F:isoamylase activity"/>
    <property type="evidence" value="ECO:0007669"/>
    <property type="project" value="UniProtKB-ARBA"/>
</dbReference>
<feature type="compositionally biased region" description="Basic and acidic residues" evidence="8">
    <location>
        <begin position="490"/>
        <end position="499"/>
    </location>
</feature>
<evidence type="ECO:0000256" key="3">
    <source>
        <dbReference type="ARBA" id="ARBA00022528"/>
    </source>
</evidence>
<dbReference type="PANTHER" id="PTHR43002">
    <property type="entry name" value="GLYCOGEN DEBRANCHING ENZYME"/>
    <property type="match status" value="1"/>
</dbReference>
<organism evidence="10">
    <name type="scientific">hydrothermal vent metagenome</name>
    <dbReference type="NCBI Taxonomy" id="652676"/>
    <lineage>
        <taxon>unclassified sequences</taxon>
        <taxon>metagenomes</taxon>
        <taxon>ecological metagenomes</taxon>
    </lineage>
</organism>
<keyword evidence="6" id="KW-0809">Transit peptide</keyword>
<feature type="domain" description="Glycosyl hydrolase family 13 catalytic" evidence="9">
    <location>
        <begin position="179"/>
        <end position="590"/>
    </location>
</feature>
<comment type="subcellular location">
    <subcellularLocation>
        <location evidence="1">Plastid</location>
        <location evidence="1">Chloroplast</location>
    </subcellularLocation>
</comment>
<evidence type="ECO:0000313" key="10">
    <source>
        <dbReference type="EMBL" id="VAW36751.1"/>
    </source>
</evidence>
<dbReference type="InterPro" id="IPR013780">
    <property type="entry name" value="Glyco_hydro_b"/>
</dbReference>
<dbReference type="InterPro" id="IPR017853">
    <property type="entry name" value="GH"/>
</dbReference>
<keyword evidence="3" id="KW-0150">Chloroplast</keyword>
<evidence type="ECO:0000256" key="1">
    <source>
        <dbReference type="ARBA" id="ARBA00004229"/>
    </source>
</evidence>
<accession>A0A3B0V139</accession>
<evidence type="ECO:0000256" key="2">
    <source>
        <dbReference type="ARBA" id="ARBA00008061"/>
    </source>
</evidence>
<reference evidence="10" key="1">
    <citation type="submission" date="2018-06" db="EMBL/GenBank/DDBJ databases">
        <authorList>
            <person name="Zhirakovskaya E."/>
        </authorList>
    </citation>
    <scope>NUCLEOTIDE SEQUENCE</scope>
</reference>
<dbReference type="SUPFAM" id="SSF81296">
    <property type="entry name" value="E set domains"/>
    <property type="match status" value="1"/>
</dbReference>
<dbReference type="Gene3D" id="2.60.40.1180">
    <property type="entry name" value="Golgi alpha-mannosidase II"/>
    <property type="match status" value="1"/>
</dbReference>
<evidence type="ECO:0000256" key="7">
    <source>
        <dbReference type="ARBA" id="ARBA00023295"/>
    </source>
</evidence>
<dbReference type="GO" id="GO:0005980">
    <property type="term" value="P:glycogen catabolic process"/>
    <property type="evidence" value="ECO:0007669"/>
    <property type="project" value="InterPro"/>
</dbReference>
<sequence length="735" mass="82878">MYSNDFEPFSLFINNNYYQVKMKLNITVQSGEPLPLGATLTAKGINFAIFSRHATAVSLVLEIPGRKPGRKKSRHQEFSLDPLTNKTGDIWHILVTGLPQKTRYGYRLSGPFQPKTTGHRYNDRLILTDPYARALSSSAWNHGKKFLGGRPCCLIDEKSYDWEGDRPLATPLNDTIIYEMHVRGFTRHPSSGVRQPGIFAGITEKIPYLLELGITAVELMPVMEFNENEVVFKNPFTGERLKNYWGYSPLSFFAPKAGYCGSRGNQINEFRDMVKALHRAGIEVILDIVFNHTAEGGADGPTLNFRGIDNTIYYLLDPLTRDYLNFSGCGNTCNCNHPIVRTLIMDALHWWVVEMHVDGFRFDLASILGRDQNGKVLSNPPVVEQIAEDPVLAGCKIIAEAWDAAGLYQVGSFSTHRRWAEWNSRFRDDVRAFFCGYPGKVSALATRIAGSSDLYEHGGRSPGNSINFITSHDGFTLYDLVSYEQKHNLENGEDNRDGENNNISWNSGVEGETDDPAIMTLRARRLRSLAVVLFLSQGTPMLVAGDEFGRSQRGNNNAWCQDNDISWLNWELARKNAGQLRFFRKLIRLRREHPVFRRVDFFAAPHPKKSRSQYQEIIWQGLKPGKKDWSDEGRALAFTLNGSALDEGEDDDFFVMLNGSRDQAKTFIVPKPPPPHSRRIWKKIIDTGAGPPADITDQEQGETITARAQITVAPMACVVLLSRSRRNHEAGLRKK</sequence>
<dbReference type="Gene3D" id="2.60.40.10">
    <property type="entry name" value="Immunoglobulins"/>
    <property type="match status" value="1"/>
</dbReference>
<dbReference type="SMART" id="SM00642">
    <property type="entry name" value="Aamy"/>
    <property type="match status" value="1"/>
</dbReference>
<comment type="similarity">
    <text evidence="2">Belongs to the glycosyl hydrolase 13 family.</text>
</comment>